<evidence type="ECO:0000256" key="1">
    <source>
        <dbReference type="SAM" id="Phobius"/>
    </source>
</evidence>
<evidence type="ECO:0000313" key="2">
    <source>
        <dbReference type="EMBL" id="KAF9893625.1"/>
    </source>
</evidence>
<accession>A0AAD4CVS2</accession>
<dbReference type="Pfam" id="PF17784">
    <property type="entry name" value="Sulfotransfer_4"/>
    <property type="match status" value="1"/>
</dbReference>
<dbReference type="InterPro" id="IPR027417">
    <property type="entry name" value="P-loop_NTPase"/>
</dbReference>
<protein>
    <recommendedName>
        <fullName evidence="4">P-loop containing nucleoside triphosphate hydrolase protein</fullName>
    </recommendedName>
</protein>
<dbReference type="Gene3D" id="3.40.50.300">
    <property type="entry name" value="P-loop containing nucleotide triphosphate hydrolases"/>
    <property type="match status" value="1"/>
</dbReference>
<keyword evidence="1" id="KW-0472">Membrane</keyword>
<reference evidence="2" key="2">
    <citation type="submission" date="2020-02" db="EMBL/GenBank/DDBJ databases">
        <authorList>
            <person name="Gilchrist C.L.M."/>
            <person name="Chooi Y.-H."/>
        </authorList>
    </citation>
    <scope>NUCLEOTIDE SEQUENCE</scope>
    <source>
        <strain evidence="2">MST-FP2251</strain>
    </source>
</reference>
<comment type="caution">
    <text evidence="2">The sequence shown here is derived from an EMBL/GenBank/DDBJ whole genome shotgun (WGS) entry which is preliminary data.</text>
</comment>
<dbReference type="Proteomes" id="UP001194746">
    <property type="component" value="Unassembled WGS sequence"/>
</dbReference>
<dbReference type="InterPro" id="IPR040632">
    <property type="entry name" value="Sulfotransfer_4"/>
</dbReference>
<evidence type="ECO:0000313" key="3">
    <source>
        <dbReference type="Proteomes" id="UP001194746"/>
    </source>
</evidence>
<keyword evidence="1" id="KW-0812">Transmembrane</keyword>
<sequence>MEVLALGMGRSGTDSLGKALSILGYDRVYHGFDMGFANPPSWEAWVKLARRKWGGKSSPGTPTDDIDITLPDLDSILGDCAAVTGSAVARIAPEMVQACPNAKVILNMRDSGKWLQSARNTFGVINVGFKYRVLPYFHAQLYWRKRYYEEMLHTYFYGSLVKNGKWVYEEHCAKIRGLVPQGQLLEWRAEDGWEPLCRFLGKDIPDQDFPWGNRPDQMISSIGNMYMNDMYKAACLNMCWIAMGCLGASAAVYLYFL</sequence>
<keyword evidence="3" id="KW-1185">Reference proteome</keyword>
<keyword evidence="1" id="KW-1133">Transmembrane helix</keyword>
<gene>
    <name evidence="2" type="ORF">FE257_010937</name>
</gene>
<organism evidence="2 3">
    <name type="scientific">Aspergillus nanangensis</name>
    <dbReference type="NCBI Taxonomy" id="2582783"/>
    <lineage>
        <taxon>Eukaryota</taxon>
        <taxon>Fungi</taxon>
        <taxon>Dikarya</taxon>
        <taxon>Ascomycota</taxon>
        <taxon>Pezizomycotina</taxon>
        <taxon>Eurotiomycetes</taxon>
        <taxon>Eurotiomycetidae</taxon>
        <taxon>Eurotiales</taxon>
        <taxon>Aspergillaceae</taxon>
        <taxon>Aspergillus</taxon>
        <taxon>Aspergillus subgen. Circumdati</taxon>
    </lineage>
</organism>
<proteinExistence type="predicted"/>
<dbReference type="AlphaFoldDB" id="A0AAD4CVS2"/>
<dbReference type="PANTHER" id="PTHR36978:SF8">
    <property type="entry name" value="NAD DEPENDENT EPIMERASE_DEHYDRATASE"/>
    <property type="match status" value="1"/>
</dbReference>
<evidence type="ECO:0008006" key="4">
    <source>
        <dbReference type="Google" id="ProtNLM"/>
    </source>
</evidence>
<feature type="transmembrane region" description="Helical" evidence="1">
    <location>
        <begin position="234"/>
        <end position="256"/>
    </location>
</feature>
<dbReference type="EMBL" id="VCAU01000007">
    <property type="protein sequence ID" value="KAF9893625.1"/>
    <property type="molecule type" value="Genomic_DNA"/>
</dbReference>
<reference evidence="2" key="1">
    <citation type="journal article" date="2019" name="Beilstein J. Org. Chem.">
        <title>Nanangenines: drimane sesquiterpenoids as the dominant metabolite cohort of a novel Australian fungus, Aspergillus nanangensis.</title>
        <authorList>
            <person name="Lacey H.J."/>
            <person name="Gilchrist C.L.M."/>
            <person name="Crombie A."/>
            <person name="Kalaitzis J.A."/>
            <person name="Vuong D."/>
            <person name="Rutledge P.J."/>
            <person name="Turner P."/>
            <person name="Pitt J.I."/>
            <person name="Lacey E."/>
            <person name="Chooi Y.H."/>
            <person name="Piggott A.M."/>
        </authorList>
    </citation>
    <scope>NUCLEOTIDE SEQUENCE</scope>
    <source>
        <strain evidence="2">MST-FP2251</strain>
    </source>
</reference>
<dbReference type="SUPFAM" id="SSF52540">
    <property type="entry name" value="P-loop containing nucleoside triphosphate hydrolases"/>
    <property type="match status" value="1"/>
</dbReference>
<dbReference type="PANTHER" id="PTHR36978">
    <property type="entry name" value="P-LOOP CONTAINING NUCLEOTIDE TRIPHOSPHATE HYDROLASE"/>
    <property type="match status" value="1"/>
</dbReference>
<name>A0AAD4CVS2_ASPNN</name>